<organism evidence="1 2">
    <name type="scientific">Candidatus Eubacterium faecale</name>
    <dbReference type="NCBI Taxonomy" id="2838568"/>
    <lineage>
        <taxon>Bacteria</taxon>
        <taxon>Bacillati</taxon>
        <taxon>Bacillota</taxon>
        <taxon>Clostridia</taxon>
        <taxon>Eubacteriales</taxon>
        <taxon>Eubacteriaceae</taxon>
        <taxon>Eubacterium</taxon>
    </lineage>
</organism>
<keyword evidence="1" id="KW-0328">Glycosyltransferase</keyword>
<dbReference type="InterPro" id="IPR029057">
    <property type="entry name" value="PRTase-like"/>
</dbReference>
<protein>
    <submittedName>
        <fullName evidence="1">Orotate phosphoribosyltransferase</fullName>
    </submittedName>
</protein>
<dbReference type="SUPFAM" id="SSF53271">
    <property type="entry name" value="PRTase-like"/>
    <property type="match status" value="1"/>
</dbReference>
<dbReference type="AlphaFoldDB" id="A0A9D2S9P7"/>
<dbReference type="EMBL" id="DWXN01000006">
    <property type="protein sequence ID" value="HJB74685.1"/>
    <property type="molecule type" value="Genomic_DNA"/>
</dbReference>
<accession>A0A9D2S9P7</accession>
<dbReference type="Gene3D" id="3.40.50.2020">
    <property type="match status" value="1"/>
</dbReference>
<dbReference type="CDD" id="cd06223">
    <property type="entry name" value="PRTases_typeI"/>
    <property type="match status" value="1"/>
</dbReference>
<dbReference type="Proteomes" id="UP000823877">
    <property type="component" value="Unassembled WGS sequence"/>
</dbReference>
<gene>
    <name evidence="1" type="ORF">IAA37_03310</name>
</gene>
<sequence length="180" mass="19642">MGTSDIKHNHSVSVDAAMLIAQYYIERDIKIDTVLCLYETQALGAYIAHELSRPSMMQPNPVGDIYVLGPEYDAAGNMIFRDNLKRMIHGKKVLVLISCITSGKTVQRAIESVQYYGGATVGVSAAFSATRNISGIEVNSIFTQDDLPNYRVYGKHDCPLCKQGVPVKGIANGHGYSTLP</sequence>
<name>A0A9D2S9P7_9FIRM</name>
<comment type="caution">
    <text evidence="1">The sequence shown here is derived from an EMBL/GenBank/DDBJ whole genome shotgun (WGS) entry which is preliminary data.</text>
</comment>
<dbReference type="InterPro" id="IPR000836">
    <property type="entry name" value="PRTase_dom"/>
</dbReference>
<dbReference type="GO" id="GO:0016757">
    <property type="term" value="F:glycosyltransferase activity"/>
    <property type="evidence" value="ECO:0007669"/>
    <property type="project" value="UniProtKB-KW"/>
</dbReference>
<evidence type="ECO:0000313" key="1">
    <source>
        <dbReference type="EMBL" id="HJB74685.1"/>
    </source>
</evidence>
<evidence type="ECO:0000313" key="2">
    <source>
        <dbReference type="Proteomes" id="UP000823877"/>
    </source>
</evidence>
<reference evidence="1" key="1">
    <citation type="journal article" date="2021" name="PeerJ">
        <title>Extensive microbial diversity within the chicken gut microbiome revealed by metagenomics and culture.</title>
        <authorList>
            <person name="Gilroy R."/>
            <person name="Ravi A."/>
            <person name="Getino M."/>
            <person name="Pursley I."/>
            <person name="Horton D.L."/>
            <person name="Alikhan N.F."/>
            <person name="Baker D."/>
            <person name="Gharbi K."/>
            <person name="Hall N."/>
            <person name="Watson M."/>
            <person name="Adriaenssens E.M."/>
            <person name="Foster-Nyarko E."/>
            <person name="Jarju S."/>
            <person name="Secka A."/>
            <person name="Antonio M."/>
            <person name="Oren A."/>
            <person name="Chaudhuri R.R."/>
            <person name="La Ragione R."/>
            <person name="Hildebrand F."/>
            <person name="Pallen M.J."/>
        </authorList>
    </citation>
    <scope>NUCLEOTIDE SEQUENCE</scope>
    <source>
        <strain evidence="1">CHK188-16595</strain>
    </source>
</reference>
<proteinExistence type="predicted"/>
<reference evidence="1" key="2">
    <citation type="submission" date="2021-04" db="EMBL/GenBank/DDBJ databases">
        <authorList>
            <person name="Gilroy R."/>
        </authorList>
    </citation>
    <scope>NUCLEOTIDE SEQUENCE</scope>
    <source>
        <strain evidence="1">CHK188-16595</strain>
    </source>
</reference>
<keyword evidence="1" id="KW-0808">Transferase</keyword>